<evidence type="ECO:0000313" key="8">
    <source>
        <dbReference type="EMBL" id="GAA3379462.1"/>
    </source>
</evidence>
<keyword evidence="2" id="KW-0813">Transport</keyword>
<feature type="transmembrane region" description="Helical" evidence="7">
    <location>
        <begin position="328"/>
        <end position="345"/>
    </location>
</feature>
<feature type="transmembrane region" description="Helical" evidence="7">
    <location>
        <begin position="305"/>
        <end position="322"/>
    </location>
</feature>
<feature type="transmembrane region" description="Helical" evidence="7">
    <location>
        <begin position="42"/>
        <end position="60"/>
    </location>
</feature>
<keyword evidence="5 7" id="KW-1133">Transmembrane helix</keyword>
<evidence type="ECO:0000256" key="2">
    <source>
        <dbReference type="ARBA" id="ARBA00022448"/>
    </source>
</evidence>
<feature type="transmembrane region" description="Helical" evidence="7">
    <location>
        <begin position="265"/>
        <end position="284"/>
    </location>
</feature>
<comment type="caution">
    <text evidence="8">The sequence shown here is derived from an EMBL/GenBank/DDBJ whole genome shotgun (WGS) entry which is preliminary data.</text>
</comment>
<feature type="transmembrane region" description="Helical" evidence="7">
    <location>
        <begin position="124"/>
        <end position="150"/>
    </location>
</feature>
<sequence length="442" mass="46598">MTVAPNQPCADETLETGRGLRERLRSTLPPPGPIRILQTNTLISAIGYGLYTSGSALFFVKAADLSQSQVGLGFSLAGIVGAFISVRIGRLADRWGPRETALCFAVLLSLLMVAAVFVRDLWEFLPVIVCIGVAETAGNVAWGALIGHLVPKEDRVRLMARNRVLVNIGFSVGVLFAGVAIGLNTRLAYACLVLGMAVAAMLTAVLSLRLPRVPPSTAHGGSKRSGGISYDVPYIALSAVSSMTLIGNTILTVGLPLWVVTQTSLPIQLAAWMILGNTAIVILLQVKVSKGSDTVPGARRMQRRAFIVLAAACACAPLVHDLGPVPGAVVLLIVVALLTMGELWGESANWSFRFNFLDPRAQGAYSGMYILGNSIPTVTAPALVTFVTARFVPGGWFILAGVFMVGLLLNGPVIAWAERTRAASGTTAAELENQGVEALQEA</sequence>
<name>A0ABP6SKU0_9ACTN</name>
<evidence type="ECO:0000256" key="6">
    <source>
        <dbReference type="ARBA" id="ARBA00023136"/>
    </source>
</evidence>
<dbReference type="PANTHER" id="PTHR23517">
    <property type="entry name" value="RESISTANCE PROTEIN MDTM, PUTATIVE-RELATED-RELATED"/>
    <property type="match status" value="1"/>
</dbReference>
<dbReference type="InterPro" id="IPR050171">
    <property type="entry name" value="MFS_Transporters"/>
</dbReference>
<feature type="transmembrane region" description="Helical" evidence="7">
    <location>
        <begin position="366"/>
        <end position="389"/>
    </location>
</feature>
<dbReference type="EMBL" id="BAAAYL010000001">
    <property type="protein sequence ID" value="GAA3379462.1"/>
    <property type="molecule type" value="Genomic_DNA"/>
</dbReference>
<keyword evidence="6 7" id="KW-0472">Membrane</keyword>
<keyword evidence="9" id="KW-1185">Reference proteome</keyword>
<feature type="transmembrane region" description="Helical" evidence="7">
    <location>
        <begin position="72"/>
        <end position="89"/>
    </location>
</feature>
<accession>A0ABP6SKU0</accession>
<keyword evidence="4 7" id="KW-0812">Transmembrane</keyword>
<feature type="transmembrane region" description="Helical" evidence="7">
    <location>
        <begin position="162"/>
        <end position="181"/>
    </location>
</feature>
<organism evidence="8 9">
    <name type="scientific">Streptomyces sannanensis</name>
    <dbReference type="NCBI Taxonomy" id="285536"/>
    <lineage>
        <taxon>Bacteria</taxon>
        <taxon>Bacillati</taxon>
        <taxon>Actinomycetota</taxon>
        <taxon>Actinomycetes</taxon>
        <taxon>Kitasatosporales</taxon>
        <taxon>Streptomycetaceae</taxon>
        <taxon>Streptomyces</taxon>
    </lineage>
</organism>
<evidence type="ECO:0000256" key="1">
    <source>
        <dbReference type="ARBA" id="ARBA00004651"/>
    </source>
</evidence>
<dbReference type="InterPro" id="IPR011701">
    <property type="entry name" value="MFS"/>
</dbReference>
<dbReference type="Pfam" id="PF07690">
    <property type="entry name" value="MFS_1"/>
    <property type="match status" value="1"/>
</dbReference>
<dbReference type="PANTHER" id="PTHR23517:SF2">
    <property type="entry name" value="MULTIDRUG RESISTANCE PROTEIN MDTH"/>
    <property type="match status" value="1"/>
</dbReference>
<evidence type="ECO:0000256" key="3">
    <source>
        <dbReference type="ARBA" id="ARBA00022475"/>
    </source>
</evidence>
<feature type="transmembrane region" description="Helical" evidence="7">
    <location>
        <begin position="187"/>
        <end position="211"/>
    </location>
</feature>
<evidence type="ECO:0000256" key="4">
    <source>
        <dbReference type="ARBA" id="ARBA00022692"/>
    </source>
</evidence>
<keyword evidence="3" id="KW-1003">Cell membrane</keyword>
<dbReference type="SUPFAM" id="SSF103473">
    <property type="entry name" value="MFS general substrate transporter"/>
    <property type="match status" value="1"/>
</dbReference>
<evidence type="ECO:0000256" key="7">
    <source>
        <dbReference type="SAM" id="Phobius"/>
    </source>
</evidence>
<gene>
    <name evidence="8" type="ORF">GCM10020367_63090</name>
</gene>
<evidence type="ECO:0000313" key="9">
    <source>
        <dbReference type="Proteomes" id="UP001499990"/>
    </source>
</evidence>
<protein>
    <submittedName>
        <fullName evidence="8">MFS transporter</fullName>
    </submittedName>
</protein>
<dbReference type="Gene3D" id="1.20.1250.20">
    <property type="entry name" value="MFS general substrate transporter like domains"/>
    <property type="match status" value="1"/>
</dbReference>
<feature type="transmembrane region" description="Helical" evidence="7">
    <location>
        <begin position="232"/>
        <end position="259"/>
    </location>
</feature>
<feature type="transmembrane region" description="Helical" evidence="7">
    <location>
        <begin position="101"/>
        <end position="118"/>
    </location>
</feature>
<proteinExistence type="predicted"/>
<feature type="transmembrane region" description="Helical" evidence="7">
    <location>
        <begin position="395"/>
        <end position="417"/>
    </location>
</feature>
<dbReference type="Proteomes" id="UP001499990">
    <property type="component" value="Unassembled WGS sequence"/>
</dbReference>
<evidence type="ECO:0000256" key="5">
    <source>
        <dbReference type="ARBA" id="ARBA00022989"/>
    </source>
</evidence>
<reference evidence="9" key="1">
    <citation type="journal article" date="2019" name="Int. J. Syst. Evol. Microbiol.">
        <title>The Global Catalogue of Microorganisms (GCM) 10K type strain sequencing project: providing services to taxonomists for standard genome sequencing and annotation.</title>
        <authorList>
            <consortium name="The Broad Institute Genomics Platform"/>
            <consortium name="The Broad Institute Genome Sequencing Center for Infectious Disease"/>
            <person name="Wu L."/>
            <person name="Ma J."/>
        </authorList>
    </citation>
    <scope>NUCLEOTIDE SEQUENCE [LARGE SCALE GENOMIC DNA]</scope>
    <source>
        <strain evidence="9">JCM 9651</strain>
    </source>
</reference>
<comment type="subcellular location">
    <subcellularLocation>
        <location evidence="1">Cell membrane</location>
        <topology evidence="1">Multi-pass membrane protein</topology>
    </subcellularLocation>
</comment>
<dbReference type="InterPro" id="IPR036259">
    <property type="entry name" value="MFS_trans_sf"/>
</dbReference>